<dbReference type="Proteomes" id="UP000605568">
    <property type="component" value="Unassembled WGS sequence"/>
</dbReference>
<keyword evidence="2" id="KW-0812">Transmembrane</keyword>
<accession>A0ABQ3MJ42</accession>
<evidence type="ECO:0000313" key="4">
    <source>
        <dbReference type="Proteomes" id="UP000605568"/>
    </source>
</evidence>
<sequence length="267" mass="27521">MDDLDDELRRLFNDDRLDVHSEPVAVEAVVSGARRRRRRRTAVTGAVAVVALVGAGIGLTHLTTSRLEDTTGALLTTGTSATSTPTSPPPVSTVVSTVTQTVNAPPGTGTPDDTSTGDPGKPSSNRPSTTLVPESQPGRYGTLALGMPEAEALETGSLVEPSTPADAEQRCKAYATKSVPDANAVIVSPAKGIVRIMMPSYAKTPKNVGAGSTVADVKTAYANAAQSGSHVTVQMAASPPWTYVFEIDGTTVTTVFLRLAAGDCTTA</sequence>
<evidence type="ECO:0000313" key="3">
    <source>
        <dbReference type="EMBL" id="GHH48914.1"/>
    </source>
</evidence>
<evidence type="ECO:0000256" key="2">
    <source>
        <dbReference type="SAM" id="Phobius"/>
    </source>
</evidence>
<name>A0ABQ3MJ42_9PSEU</name>
<protein>
    <submittedName>
        <fullName evidence="3">Uncharacterized protein</fullName>
    </submittedName>
</protein>
<organism evidence="3 4">
    <name type="scientific">Lentzea cavernae</name>
    <dbReference type="NCBI Taxonomy" id="2020703"/>
    <lineage>
        <taxon>Bacteria</taxon>
        <taxon>Bacillati</taxon>
        <taxon>Actinomycetota</taxon>
        <taxon>Actinomycetes</taxon>
        <taxon>Pseudonocardiales</taxon>
        <taxon>Pseudonocardiaceae</taxon>
        <taxon>Lentzea</taxon>
    </lineage>
</organism>
<feature type="transmembrane region" description="Helical" evidence="2">
    <location>
        <begin position="42"/>
        <end position="62"/>
    </location>
</feature>
<gene>
    <name evidence="3" type="ORF">GCM10017774_55460</name>
</gene>
<keyword evidence="4" id="KW-1185">Reference proteome</keyword>
<reference evidence="4" key="1">
    <citation type="journal article" date="2019" name="Int. J. Syst. Evol. Microbiol.">
        <title>The Global Catalogue of Microorganisms (GCM) 10K type strain sequencing project: providing services to taxonomists for standard genome sequencing and annotation.</title>
        <authorList>
            <consortium name="The Broad Institute Genomics Platform"/>
            <consortium name="The Broad Institute Genome Sequencing Center for Infectious Disease"/>
            <person name="Wu L."/>
            <person name="Ma J."/>
        </authorList>
    </citation>
    <scope>NUCLEOTIDE SEQUENCE [LARGE SCALE GENOMIC DNA]</scope>
    <source>
        <strain evidence="4">CGMCC 4.7367</strain>
    </source>
</reference>
<proteinExistence type="predicted"/>
<keyword evidence="2" id="KW-0472">Membrane</keyword>
<feature type="compositionally biased region" description="Low complexity" evidence="1">
    <location>
        <begin position="101"/>
        <end position="120"/>
    </location>
</feature>
<feature type="compositionally biased region" description="Polar residues" evidence="1">
    <location>
        <begin position="122"/>
        <end position="133"/>
    </location>
</feature>
<feature type="region of interest" description="Disordered" evidence="1">
    <location>
        <begin position="101"/>
        <end position="139"/>
    </location>
</feature>
<evidence type="ECO:0000256" key="1">
    <source>
        <dbReference type="SAM" id="MobiDB-lite"/>
    </source>
</evidence>
<comment type="caution">
    <text evidence="3">The sequence shown here is derived from an EMBL/GenBank/DDBJ whole genome shotgun (WGS) entry which is preliminary data.</text>
</comment>
<dbReference type="EMBL" id="BNAR01000009">
    <property type="protein sequence ID" value="GHH48914.1"/>
    <property type="molecule type" value="Genomic_DNA"/>
</dbReference>
<keyword evidence="2" id="KW-1133">Transmembrane helix</keyword>
<dbReference type="RefSeq" id="WP_191302261.1">
    <property type="nucleotide sequence ID" value="NZ_BNAR01000009.1"/>
</dbReference>